<dbReference type="Proteomes" id="UP000664293">
    <property type="component" value="Unassembled WGS sequence"/>
</dbReference>
<dbReference type="SUPFAM" id="SSF51905">
    <property type="entry name" value="FAD/NAD(P)-binding domain"/>
    <property type="match status" value="1"/>
</dbReference>
<name>A0ABS3E6L4_9GAMM</name>
<dbReference type="InterPro" id="IPR006905">
    <property type="entry name" value="Flavin_halogenase"/>
</dbReference>
<dbReference type="PIRSF" id="PIRSF011396">
    <property type="entry name" value="Trp_halogenase"/>
    <property type="match status" value="1"/>
</dbReference>
<organism evidence="1 2">
    <name type="scientific">Microbulbifer salipaludis</name>
    <dbReference type="NCBI Taxonomy" id="187980"/>
    <lineage>
        <taxon>Bacteria</taxon>
        <taxon>Pseudomonadati</taxon>
        <taxon>Pseudomonadota</taxon>
        <taxon>Gammaproteobacteria</taxon>
        <taxon>Cellvibrionales</taxon>
        <taxon>Microbulbiferaceae</taxon>
        <taxon>Microbulbifer</taxon>
    </lineage>
</organism>
<dbReference type="RefSeq" id="WP_207001300.1">
    <property type="nucleotide sequence ID" value="NZ_JAEKJR010000002.1"/>
</dbReference>
<dbReference type="PANTHER" id="PTHR43747:SF4">
    <property type="entry name" value="FLAVIN-DEPENDENT TRYPTOPHAN HALOGENASE"/>
    <property type="match status" value="1"/>
</dbReference>
<gene>
    <name evidence="1" type="ORF">JF535_08830</name>
</gene>
<sequence>MKKKKLIIVGGGTAGWMSALMLQKAMGDTWSIELIESSKRGIIGVGEGSTPALKTFFDDVDIAESDWMPACSATYKTGITFDRWSEKPGYESYFHPFFSHFDRDHAKALIHNSHLRRAGKDVHAHPDVFAYNHYLAERKLSPVTPYHFPFEVQYGYHFDAGLLAKFLKRTALERGVLHQDALILEAERTPEGEIAAVIDEAGQRFAGDWFIDCSGFAALLIGDALDTPFLSYAQTLWNDSAVTLAMPAEREPSCETVSTALSCGWAWRIPLQSRVGYGYVYSSRYQSREDAEEELRAHAGAGLSVEARHLEMRIGRRQAHWVKNCVAVGLSQGFIEPLEATSLALTQQTLTRFIHAFKDGNTGDEFREIFNRAVNKSYDDVRDYISVHFLTNSRSDSDYWIDNREKPGPASKAVSAVFNCWFDNGDLPGLLKHLKIDGAYSNHSWHYILCGMGLFPHSDSLSQPTAEEISKIDLDKFRGFFSRCALNHASHGEALEAMARNDEHLSV</sequence>
<dbReference type="PANTHER" id="PTHR43747">
    <property type="entry name" value="FAD-BINDING PROTEIN"/>
    <property type="match status" value="1"/>
</dbReference>
<dbReference type="InterPro" id="IPR050816">
    <property type="entry name" value="Flavin-dep_Halogenase_NPB"/>
</dbReference>
<comment type="caution">
    <text evidence="1">The sequence shown here is derived from an EMBL/GenBank/DDBJ whole genome shotgun (WGS) entry which is preliminary data.</text>
</comment>
<dbReference type="InterPro" id="IPR033856">
    <property type="entry name" value="Trp_halogen"/>
</dbReference>
<protein>
    <submittedName>
        <fullName evidence="1">Tryptophan 7-halogenase</fullName>
    </submittedName>
</protein>
<dbReference type="InterPro" id="IPR036188">
    <property type="entry name" value="FAD/NAD-bd_sf"/>
</dbReference>
<dbReference type="Gene3D" id="3.50.50.60">
    <property type="entry name" value="FAD/NAD(P)-binding domain"/>
    <property type="match status" value="1"/>
</dbReference>
<proteinExistence type="predicted"/>
<evidence type="ECO:0000313" key="1">
    <source>
        <dbReference type="EMBL" id="MBN8430953.1"/>
    </source>
</evidence>
<keyword evidence="2" id="KW-1185">Reference proteome</keyword>
<evidence type="ECO:0000313" key="2">
    <source>
        <dbReference type="Proteomes" id="UP000664293"/>
    </source>
</evidence>
<accession>A0ABS3E6L4</accession>
<dbReference type="EMBL" id="JAEKJR010000002">
    <property type="protein sequence ID" value="MBN8430953.1"/>
    <property type="molecule type" value="Genomic_DNA"/>
</dbReference>
<reference evidence="1 2" key="1">
    <citation type="submission" date="2020-12" db="EMBL/GenBank/DDBJ databases">
        <title>Oil enriched cultivation method for isolating marine PHA-producing bacteria.</title>
        <authorList>
            <person name="Zheng W."/>
            <person name="Yu S."/>
            <person name="Huang Y."/>
        </authorList>
    </citation>
    <scope>NUCLEOTIDE SEQUENCE [LARGE SCALE GENOMIC DNA]</scope>
    <source>
        <strain evidence="1 2">SN0-2</strain>
    </source>
</reference>
<dbReference type="Pfam" id="PF04820">
    <property type="entry name" value="Trp_halogenase"/>
    <property type="match status" value="1"/>
</dbReference>